<feature type="non-terminal residue" evidence="2">
    <location>
        <position position="175"/>
    </location>
</feature>
<evidence type="ECO:0000313" key="2">
    <source>
        <dbReference type="EMBL" id="KDS43322.1"/>
    </source>
</evidence>
<dbReference type="Proteomes" id="UP000027661">
    <property type="component" value="Unassembled WGS sequence"/>
</dbReference>
<dbReference type="AlphaFoldDB" id="A0A069S3E0"/>
<feature type="domain" description="Lin1244/Lin1753-like N-terminal" evidence="1">
    <location>
        <begin position="11"/>
        <end position="104"/>
    </location>
</feature>
<accession>A0A069S3E0</accession>
<dbReference type="EMBL" id="JNHM01000177">
    <property type="protein sequence ID" value="KDS43322.1"/>
    <property type="molecule type" value="Genomic_DNA"/>
</dbReference>
<proteinExistence type="predicted"/>
<protein>
    <recommendedName>
        <fullName evidence="1">Lin1244/Lin1753-like N-terminal domain-containing protein</fullName>
    </recommendedName>
</protein>
<dbReference type="Pfam" id="PF14297">
    <property type="entry name" value="Lin1244_N"/>
    <property type="match status" value="1"/>
</dbReference>
<sequence>MGRIARKGFEYYRAETDRFRDIKIRKLRKEHSCAGYAIYQYVLNEIYRVEGCYIRFTQDELFDCAEYWNMREEEVLRIINYCTETGLFNAGIWKQYGILTGHSIQIRYVSMCHAAKRKTVIPEEINLLSEEKSSFPVSRAQLPVEAASVPICGSVAVTSVPFTEPSEAPVPLKEG</sequence>
<organism evidence="2 3">
    <name type="scientific">Phocaeicola vulgatus str. 3975 RP4</name>
    <dbReference type="NCBI Taxonomy" id="1339352"/>
    <lineage>
        <taxon>Bacteria</taxon>
        <taxon>Pseudomonadati</taxon>
        <taxon>Bacteroidota</taxon>
        <taxon>Bacteroidia</taxon>
        <taxon>Bacteroidales</taxon>
        <taxon>Bacteroidaceae</taxon>
        <taxon>Phocaeicola</taxon>
    </lineage>
</organism>
<reference evidence="2 3" key="1">
    <citation type="submission" date="2014-04" db="EMBL/GenBank/DDBJ databases">
        <authorList>
            <person name="Sears C."/>
            <person name="Carroll K."/>
            <person name="Sack B.R."/>
            <person name="Qadri F."/>
            <person name="Myers L.L."/>
            <person name="Chung G.-T."/>
            <person name="Escheverria P."/>
            <person name="Fraser C.M."/>
            <person name="Sadzewicz L."/>
            <person name="Shefchek K.A."/>
            <person name="Tallon L."/>
            <person name="Das S.P."/>
            <person name="Daugherty S."/>
            <person name="Mongodin E.F."/>
        </authorList>
    </citation>
    <scope>NUCLEOTIDE SEQUENCE [LARGE SCALE GENOMIC DNA]</scope>
    <source>
        <strain evidence="2 3">3975 RP4</strain>
    </source>
</reference>
<evidence type="ECO:0000313" key="3">
    <source>
        <dbReference type="Proteomes" id="UP000027661"/>
    </source>
</evidence>
<comment type="caution">
    <text evidence="2">The sequence shown here is derived from an EMBL/GenBank/DDBJ whole genome shotgun (WGS) entry which is preliminary data.</text>
</comment>
<dbReference type="RefSeq" id="WP_032953701.1">
    <property type="nucleotide sequence ID" value="NZ_JNHM01000177.1"/>
</dbReference>
<dbReference type="InterPro" id="IPR025400">
    <property type="entry name" value="Lin1244/Lin1753-like_N"/>
</dbReference>
<evidence type="ECO:0000259" key="1">
    <source>
        <dbReference type="Pfam" id="PF14297"/>
    </source>
</evidence>
<gene>
    <name evidence="2" type="ORF">M099_4552</name>
</gene>
<dbReference type="PANTHER" id="PTHR39196">
    <property type="entry name" value="PRIMOSOME, DNAD SUBUNIT"/>
    <property type="match status" value="1"/>
</dbReference>
<dbReference type="PANTHER" id="PTHR39196:SF1">
    <property type="entry name" value="PRIMOSOME, DNAD SUBUNIT"/>
    <property type="match status" value="1"/>
</dbReference>
<name>A0A069S3E0_PHOVU</name>